<dbReference type="EMBL" id="NDIQ01000021">
    <property type="protein sequence ID" value="PRT54578.1"/>
    <property type="molecule type" value="Genomic_DNA"/>
</dbReference>
<protein>
    <submittedName>
        <fullName evidence="2">Phosphopantetheine adenylyltransferase</fullName>
    </submittedName>
</protein>
<dbReference type="Pfam" id="PF01467">
    <property type="entry name" value="CTP_transf_like"/>
    <property type="match status" value="1"/>
</dbReference>
<dbReference type="PANTHER" id="PTHR10695:SF46">
    <property type="entry name" value="BIFUNCTIONAL COENZYME A SYNTHASE-RELATED"/>
    <property type="match status" value="1"/>
</dbReference>
<proteinExistence type="predicted"/>
<evidence type="ECO:0000313" key="2">
    <source>
        <dbReference type="EMBL" id="PRT54578.1"/>
    </source>
</evidence>
<dbReference type="InterPro" id="IPR004821">
    <property type="entry name" value="Cyt_trans-like"/>
</dbReference>
<accession>A0A2T0FHV1</accession>
<dbReference type="Proteomes" id="UP000238350">
    <property type="component" value="Unassembled WGS sequence"/>
</dbReference>
<keyword evidence="2" id="KW-0808">Transferase</keyword>
<dbReference type="InterPro" id="IPR014729">
    <property type="entry name" value="Rossmann-like_a/b/a_fold"/>
</dbReference>
<dbReference type="PANTHER" id="PTHR10695">
    <property type="entry name" value="DEPHOSPHO-COA KINASE-RELATED"/>
    <property type="match status" value="1"/>
</dbReference>
<evidence type="ECO:0000259" key="1">
    <source>
        <dbReference type="Pfam" id="PF01467"/>
    </source>
</evidence>
<dbReference type="AlphaFoldDB" id="A0A2T0FHV1"/>
<name>A0A2T0FHV1_9ASCO</name>
<dbReference type="SUPFAM" id="SSF52374">
    <property type="entry name" value="Nucleotidylyl transferase"/>
    <property type="match status" value="1"/>
</dbReference>
<sequence>MHLALVVDPTKVSQKSVIEAVKLARTGGKLDIVLTHVPEKLEAFENVVRTLYEYTRSVDNPADTTVLPRYLKDIKYDKIYAQEGVDEKYRSVLPSSQQFPAGPVTNLEVGDGTSASSQNGFAAVAVGGTFDHLHIGHKLLLTLAGFLARTRLIVGVTGPELLKNKKHAEAMDAYNVREAAVRNFVGYVFPGLEVYTEEINDIYGPTGTVEDIDALVVSHETRSGGGMVNDYRESKGWKKLTIVEVGLIGGDAKVSSTDFRKRDLQAKA</sequence>
<reference evidence="2 3" key="1">
    <citation type="submission" date="2017-04" db="EMBL/GenBank/DDBJ databases">
        <title>Genome sequencing of [Candida] sorbophila.</title>
        <authorList>
            <person name="Ahn J.O."/>
        </authorList>
    </citation>
    <scope>NUCLEOTIDE SEQUENCE [LARGE SCALE GENOMIC DNA]</scope>
    <source>
        <strain evidence="2 3">DS02</strain>
    </source>
</reference>
<comment type="caution">
    <text evidence="2">The sequence shown here is derived from an EMBL/GenBank/DDBJ whole genome shotgun (WGS) entry which is preliminary data.</text>
</comment>
<dbReference type="GO" id="GO:0016779">
    <property type="term" value="F:nucleotidyltransferase activity"/>
    <property type="evidence" value="ECO:0007669"/>
    <property type="project" value="UniProtKB-KW"/>
</dbReference>
<dbReference type="OrthoDB" id="330671at2759"/>
<keyword evidence="3" id="KW-1185">Reference proteome</keyword>
<organism evidence="2 3">
    <name type="scientific">Wickerhamiella sorbophila</name>
    <dbReference type="NCBI Taxonomy" id="45607"/>
    <lineage>
        <taxon>Eukaryota</taxon>
        <taxon>Fungi</taxon>
        <taxon>Dikarya</taxon>
        <taxon>Ascomycota</taxon>
        <taxon>Saccharomycotina</taxon>
        <taxon>Dipodascomycetes</taxon>
        <taxon>Dipodascales</taxon>
        <taxon>Trichomonascaceae</taxon>
        <taxon>Wickerhamiella</taxon>
    </lineage>
</organism>
<dbReference type="GeneID" id="36515946"/>
<dbReference type="Gene3D" id="3.40.50.620">
    <property type="entry name" value="HUPs"/>
    <property type="match status" value="1"/>
</dbReference>
<evidence type="ECO:0000313" key="3">
    <source>
        <dbReference type="Proteomes" id="UP000238350"/>
    </source>
</evidence>
<dbReference type="STRING" id="45607.A0A2T0FHV1"/>
<keyword evidence="2" id="KW-0548">Nucleotidyltransferase</keyword>
<dbReference type="GO" id="GO:0015937">
    <property type="term" value="P:coenzyme A biosynthetic process"/>
    <property type="evidence" value="ECO:0007669"/>
    <property type="project" value="TreeGrafter"/>
</dbReference>
<dbReference type="RefSeq" id="XP_024664523.1">
    <property type="nucleotide sequence ID" value="XM_024808755.1"/>
</dbReference>
<dbReference type="GO" id="GO:0004140">
    <property type="term" value="F:dephospho-CoA kinase activity"/>
    <property type="evidence" value="ECO:0007669"/>
    <property type="project" value="TreeGrafter"/>
</dbReference>
<gene>
    <name evidence="2" type="ORF">B9G98_02198</name>
</gene>
<feature type="domain" description="Cytidyltransferase-like" evidence="1">
    <location>
        <begin position="126"/>
        <end position="262"/>
    </location>
</feature>